<dbReference type="Proteomes" id="UP000028002">
    <property type="component" value="Unassembled WGS sequence"/>
</dbReference>
<protein>
    <recommendedName>
        <fullName evidence="3">Phage protein</fullName>
    </recommendedName>
</protein>
<organism evidence="1 2">
    <name type="scientific">Photorhabdus temperata subsp. temperata Meg1</name>
    <dbReference type="NCBI Taxonomy" id="1393735"/>
    <lineage>
        <taxon>Bacteria</taxon>
        <taxon>Pseudomonadati</taxon>
        <taxon>Pseudomonadota</taxon>
        <taxon>Gammaproteobacteria</taxon>
        <taxon>Enterobacterales</taxon>
        <taxon>Morganellaceae</taxon>
        <taxon>Photorhabdus</taxon>
    </lineage>
</organism>
<name>A0A081RTQ1_PHOTE</name>
<dbReference type="EMBL" id="JGVH01000060">
    <property type="protein sequence ID" value="KER02054.1"/>
    <property type="molecule type" value="Genomic_DNA"/>
</dbReference>
<evidence type="ECO:0000313" key="1">
    <source>
        <dbReference type="EMBL" id="KER02054.1"/>
    </source>
</evidence>
<gene>
    <name evidence="1" type="ORF">MEG1DRAFT_03373</name>
</gene>
<proteinExistence type="predicted"/>
<evidence type="ECO:0000313" key="2">
    <source>
        <dbReference type="Proteomes" id="UP000028002"/>
    </source>
</evidence>
<sequence length="210" mass="24570">MNSYTVKEKMPVLIPEADFNIKLNMTEKNVEHTQAFIERGVKVFSLPGFVTPHGYRLLASVSGNQYRLVTGADKPETVYAVKLEFMEHIIPSKNTCTQILVWRTVLPQHDGAVRGLPQEFFRFFLENYSIVVSDSEQTSDGRRFWERMIAWAINADGYHVYVSDGTIEERPLNLITSWDDFYITWADYCWGYDKDYHYHRLFVISKELLH</sequence>
<accession>A0A081RTQ1</accession>
<dbReference type="RefSeq" id="WP_036840577.1">
    <property type="nucleotide sequence ID" value="NZ_CAWLUD010000060.1"/>
</dbReference>
<comment type="caution">
    <text evidence="1">The sequence shown here is derived from an EMBL/GenBank/DDBJ whole genome shotgun (WGS) entry which is preliminary data.</text>
</comment>
<dbReference type="PATRIC" id="fig|1393735.3.peg.3447"/>
<dbReference type="AlphaFoldDB" id="A0A081RTQ1"/>
<evidence type="ECO:0008006" key="3">
    <source>
        <dbReference type="Google" id="ProtNLM"/>
    </source>
</evidence>
<reference evidence="1 2" key="1">
    <citation type="submission" date="2014-03" db="EMBL/GenBank/DDBJ databases">
        <title>Draft Genome of Photorhabdus temperata Meg1.</title>
        <authorList>
            <person name="Hurst S.G.IV."/>
            <person name="Morris K."/>
            <person name="Thomas K."/>
            <person name="Tisa L.S."/>
        </authorList>
    </citation>
    <scope>NUCLEOTIDE SEQUENCE [LARGE SCALE GENOMIC DNA]</scope>
    <source>
        <strain evidence="1 2">Meg1</strain>
    </source>
</reference>